<dbReference type="SUPFAM" id="SSF47413">
    <property type="entry name" value="lambda repressor-like DNA-binding domains"/>
    <property type="match status" value="1"/>
</dbReference>
<dbReference type="CDD" id="cd01392">
    <property type="entry name" value="HTH_LacI"/>
    <property type="match status" value="1"/>
</dbReference>
<sequence length="336" mass="35312">MGKPPTIADVASLAGVHKATASRALNPRTSDQVNAKTARRVLMAAKRLGYQPNALARSLRTNRSATLGVLIPDLTNPLFPLVVRGIEDTIGAHGYTALLANTDNDPLRTQTQFDALLSRKVDGFLIASAMRDDPLLTRVAEQGIPVVLINRTTDAPLFPAVTGDDEAGVATAVEHLVGLGHRHIAHLSGPATVSTGLVRAQAFHHAIAAHSLPEVVVECASYSESAGAAAASCLLEEHPETTAILAGNDMIALGVLQALSERGLDCPREISLIGFNDMLFVDKLTPPLTTVHVPHHRLGAEAAQLLLDQLAGADSTPKRVSLPLRLVVRGSTGSAC</sequence>
<dbReference type="Pfam" id="PF00356">
    <property type="entry name" value="LacI"/>
    <property type="match status" value="1"/>
</dbReference>
<keyword evidence="3" id="KW-0804">Transcription</keyword>
<reference evidence="5" key="1">
    <citation type="journal article" date="2014" name="Int. J. Syst. Evol. Microbiol.">
        <title>Complete genome sequence of Corynebacterium casei LMG S-19264T (=DSM 44701T), isolated from a smear-ripened cheese.</title>
        <authorList>
            <consortium name="US DOE Joint Genome Institute (JGI-PGF)"/>
            <person name="Walter F."/>
            <person name="Albersmeier A."/>
            <person name="Kalinowski J."/>
            <person name="Ruckert C."/>
        </authorList>
    </citation>
    <scope>NUCLEOTIDE SEQUENCE</scope>
    <source>
        <strain evidence="5">CGMCC 4.7201</strain>
    </source>
</reference>
<gene>
    <name evidence="5" type="ORF">GCM10012280_69280</name>
</gene>
<keyword evidence="1" id="KW-0805">Transcription regulation</keyword>
<dbReference type="SMART" id="SM00354">
    <property type="entry name" value="HTH_LACI"/>
    <property type="match status" value="1"/>
</dbReference>
<dbReference type="InterPro" id="IPR028082">
    <property type="entry name" value="Peripla_BP_I"/>
</dbReference>
<evidence type="ECO:0000313" key="6">
    <source>
        <dbReference type="Proteomes" id="UP000641932"/>
    </source>
</evidence>
<proteinExistence type="predicted"/>
<protein>
    <submittedName>
        <fullName evidence="5">LacI family transcriptional regulator</fullName>
    </submittedName>
</protein>
<comment type="caution">
    <text evidence="5">The sequence shown here is derived from an EMBL/GenBank/DDBJ whole genome shotgun (WGS) entry which is preliminary data.</text>
</comment>
<dbReference type="CDD" id="cd06267">
    <property type="entry name" value="PBP1_LacI_sugar_binding-like"/>
    <property type="match status" value="1"/>
</dbReference>
<dbReference type="EMBL" id="BMMS01000058">
    <property type="protein sequence ID" value="GGP00462.1"/>
    <property type="molecule type" value="Genomic_DNA"/>
</dbReference>
<feature type="domain" description="HTH lacI-type" evidence="4">
    <location>
        <begin position="5"/>
        <end position="61"/>
    </location>
</feature>
<evidence type="ECO:0000256" key="3">
    <source>
        <dbReference type="ARBA" id="ARBA00023163"/>
    </source>
</evidence>
<dbReference type="InterPro" id="IPR000843">
    <property type="entry name" value="HTH_LacI"/>
</dbReference>
<keyword evidence="2" id="KW-0238">DNA-binding</keyword>
<dbReference type="AlphaFoldDB" id="A0A918A105"/>
<evidence type="ECO:0000259" key="4">
    <source>
        <dbReference type="PROSITE" id="PS50932"/>
    </source>
</evidence>
<accession>A0A918A105</accession>
<dbReference type="PROSITE" id="PS50932">
    <property type="entry name" value="HTH_LACI_2"/>
    <property type="match status" value="1"/>
</dbReference>
<dbReference type="GO" id="GO:0000976">
    <property type="term" value="F:transcription cis-regulatory region binding"/>
    <property type="evidence" value="ECO:0007669"/>
    <property type="project" value="TreeGrafter"/>
</dbReference>
<dbReference type="PANTHER" id="PTHR30146">
    <property type="entry name" value="LACI-RELATED TRANSCRIPTIONAL REPRESSOR"/>
    <property type="match status" value="1"/>
</dbReference>
<dbReference type="InterPro" id="IPR010982">
    <property type="entry name" value="Lambda_DNA-bd_dom_sf"/>
</dbReference>
<evidence type="ECO:0000256" key="2">
    <source>
        <dbReference type="ARBA" id="ARBA00023125"/>
    </source>
</evidence>
<reference evidence="5" key="2">
    <citation type="submission" date="2020-09" db="EMBL/GenBank/DDBJ databases">
        <authorList>
            <person name="Sun Q."/>
            <person name="Zhou Y."/>
        </authorList>
    </citation>
    <scope>NUCLEOTIDE SEQUENCE</scope>
    <source>
        <strain evidence="5">CGMCC 4.7201</strain>
    </source>
</reference>
<organism evidence="5 6">
    <name type="scientific">Wenjunlia tyrosinilytica</name>
    <dbReference type="NCBI Taxonomy" id="1544741"/>
    <lineage>
        <taxon>Bacteria</taxon>
        <taxon>Bacillati</taxon>
        <taxon>Actinomycetota</taxon>
        <taxon>Actinomycetes</taxon>
        <taxon>Kitasatosporales</taxon>
        <taxon>Streptomycetaceae</taxon>
        <taxon>Wenjunlia</taxon>
    </lineage>
</organism>
<evidence type="ECO:0000313" key="5">
    <source>
        <dbReference type="EMBL" id="GGP00462.1"/>
    </source>
</evidence>
<dbReference type="Proteomes" id="UP000641932">
    <property type="component" value="Unassembled WGS sequence"/>
</dbReference>
<dbReference type="PANTHER" id="PTHR30146:SF109">
    <property type="entry name" value="HTH-TYPE TRANSCRIPTIONAL REGULATOR GALS"/>
    <property type="match status" value="1"/>
</dbReference>
<dbReference type="SUPFAM" id="SSF53822">
    <property type="entry name" value="Periplasmic binding protein-like I"/>
    <property type="match status" value="1"/>
</dbReference>
<keyword evidence="6" id="KW-1185">Reference proteome</keyword>
<dbReference type="RefSeq" id="WP_189135775.1">
    <property type="nucleotide sequence ID" value="NZ_BMMS01000058.1"/>
</dbReference>
<dbReference type="Gene3D" id="3.40.50.2300">
    <property type="match status" value="2"/>
</dbReference>
<dbReference type="Pfam" id="PF13377">
    <property type="entry name" value="Peripla_BP_3"/>
    <property type="match status" value="1"/>
</dbReference>
<dbReference type="GO" id="GO:0003700">
    <property type="term" value="F:DNA-binding transcription factor activity"/>
    <property type="evidence" value="ECO:0007669"/>
    <property type="project" value="TreeGrafter"/>
</dbReference>
<dbReference type="InterPro" id="IPR046335">
    <property type="entry name" value="LacI/GalR-like_sensor"/>
</dbReference>
<evidence type="ECO:0000256" key="1">
    <source>
        <dbReference type="ARBA" id="ARBA00023015"/>
    </source>
</evidence>
<dbReference type="Gene3D" id="1.10.260.40">
    <property type="entry name" value="lambda repressor-like DNA-binding domains"/>
    <property type="match status" value="1"/>
</dbReference>
<name>A0A918A105_9ACTN</name>